<reference evidence="2 3" key="1">
    <citation type="submission" date="2016-07" db="EMBL/GenBank/DDBJ databases">
        <title>Pervasive Adenine N6-methylation of Active Genes in Fungi.</title>
        <authorList>
            <consortium name="DOE Joint Genome Institute"/>
            <person name="Mondo S.J."/>
            <person name="Dannebaum R.O."/>
            <person name="Kuo R.C."/>
            <person name="Labutti K."/>
            <person name="Haridas S."/>
            <person name="Kuo A."/>
            <person name="Salamov A."/>
            <person name="Ahrendt S.R."/>
            <person name="Lipzen A."/>
            <person name="Sullivan W."/>
            <person name="Andreopoulos W.B."/>
            <person name="Clum A."/>
            <person name="Lindquist E."/>
            <person name="Daum C."/>
            <person name="Ramamoorthy G.K."/>
            <person name="Gryganskyi A."/>
            <person name="Culley D."/>
            <person name="Magnuson J.K."/>
            <person name="James T.Y."/>
            <person name="O'Malley M.A."/>
            <person name="Stajich J.E."/>
            <person name="Spatafora J.W."/>
            <person name="Visel A."/>
            <person name="Grigoriev I.V."/>
        </authorList>
    </citation>
    <scope>NUCLEOTIDE SEQUENCE [LARGE SCALE GENOMIC DNA]</scope>
    <source>
        <strain evidence="2 3">JEL800</strain>
    </source>
</reference>
<gene>
    <name evidence="2" type="ORF">BCR33DRAFT_765704</name>
</gene>
<feature type="compositionally biased region" description="Polar residues" evidence="1">
    <location>
        <begin position="254"/>
        <end position="265"/>
    </location>
</feature>
<dbReference type="OrthoDB" id="2159705at2759"/>
<dbReference type="Proteomes" id="UP000193642">
    <property type="component" value="Unassembled WGS sequence"/>
</dbReference>
<dbReference type="AlphaFoldDB" id="A0A1Y2CE66"/>
<evidence type="ECO:0000256" key="1">
    <source>
        <dbReference type="SAM" id="MobiDB-lite"/>
    </source>
</evidence>
<evidence type="ECO:0000313" key="2">
    <source>
        <dbReference type="EMBL" id="ORY45312.1"/>
    </source>
</evidence>
<accession>A0A1Y2CE66</accession>
<evidence type="ECO:0000313" key="3">
    <source>
        <dbReference type="Proteomes" id="UP000193642"/>
    </source>
</evidence>
<feature type="non-terminal residue" evidence="2">
    <location>
        <position position="265"/>
    </location>
</feature>
<keyword evidence="3" id="KW-1185">Reference proteome</keyword>
<sequence>MSLSPACNFALVALQQEFSACGKAPTAAEIPNCSCVSLDPESVFTYCSFPDNDRTVWSKQMMDAVDAREMMDAVDAREKACLAVNKPVIPRPVIALPSNIPNPYALQSGPLTSACNYAVTVFNQNGCGKANKDDPLTMNSCTCKSLSPESIFFYCNYPENDQSKWFNLYQGGISGRNNACTLAGLPLTPAPILTLPIYIPAPVPQVTTTVAAPATSVLTTTNSAVTTTPAKPTSINASGADVWNHNHSIPRPSALSSSDTPVKVP</sequence>
<name>A0A1Y2CE66_9FUNG</name>
<proteinExistence type="predicted"/>
<feature type="region of interest" description="Disordered" evidence="1">
    <location>
        <begin position="226"/>
        <end position="265"/>
    </location>
</feature>
<dbReference type="EMBL" id="MCGO01000020">
    <property type="protein sequence ID" value="ORY45312.1"/>
    <property type="molecule type" value="Genomic_DNA"/>
</dbReference>
<organism evidence="2 3">
    <name type="scientific">Rhizoclosmatium globosum</name>
    <dbReference type="NCBI Taxonomy" id="329046"/>
    <lineage>
        <taxon>Eukaryota</taxon>
        <taxon>Fungi</taxon>
        <taxon>Fungi incertae sedis</taxon>
        <taxon>Chytridiomycota</taxon>
        <taxon>Chytridiomycota incertae sedis</taxon>
        <taxon>Chytridiomycetes</taxon>
        <taxon>Chytridiales</taxon>
        <taxon>Chytriomycetaceae</taxon>
        <taxon>Rhizoclosmatium</taxon>
    </lineage>
</organism>
<comment type="caution">
    <text evidence="2">The sequence shown here is derived from an EMBL/GenBank/DDBJ whole genome shotgun (WGS) entry which is preliminary data.</text>
</comment>
<protein>
    <submittedName>
        <fullName evidence="2">Uncharacterized protein</fullName>
    </submittedName>
</protein>